<dbReference type="eggNOG" id="COG2197">
    <property type="taxonomic scope" value="Bacteria"/>
</dbReference>
<dbReference type="InterPro" id="IPR011006">
    <property type="entry name" value="CheY-like_superfamily"/>
</dbReference>
<evidence type="ECO:0000313" key="4">
    <source>
        <dbReference type="EMBL" id="GAL84644.1"/>
    </source>
</evidence>
<dbReference type="GO" id="GO:0000160">
    <property type="term" value="P:phosphorelay signal transduction system"/>
    <property type="evidence" value="ECO:0007669"/>
    <property type="project" value="InterPro"/>
</dbReference>
<dbReference type="InterPro" id="IPR001789">
    <property type="entry name" value="Sig_transdc_resp-reg_receiver"/>
</dbReference>
<dbReference type="SUPFAM" id="SSF52172">
    <property type="entry name" value="CheY-like"/>
    <property type="match status" value="1"/>
</dbReference>
<feature type="domain" description="Response regulatory" evidence="3">
    <location>
        <begin position="13"/>
        <end position="135"/>
    </location>
</feature>
<proteinExistence type="predicted"/>
<evidence type="ECO:0000313" key="5">
    <source>
        <dbReference type="Proteomes" id="UP000030185"/>
    </source>
</evidence>
<keyword evidence="1 2" id="KW-0597">Phosphoprotein</keyword>
<dbReference type="Gene3D" id="3.40.50.2300">
    <property type="match status" value="1"/>
</dbReference>
<reference evidence="4 5" key="1">
    <citation type="submission" date="2014-09" db="EMBL/GenBank/DDBJ databases">
        <title>Sporocytophaga myxococcoides PG-01 genome sequencing.</title>
        <authorList>
            <person name="Liu L."/>
            <person name="Gao P.J."/>
            <person name="Chen G.J."/>
            <person name="Wang L.S."/>
        </authorList>
    </citation>
    <scope>NUCLEOTIDE SEQUENCE [LARGE SCALE GENOMIC DNA]</scope>
    <source>
        <strain evidence="4 5">PG-01</strain>
    </source>
</reference>
<organism evidence="4 5">
    <name type="scientific">Sporocytophaga myxococcoides</name>
    <dbReference type="NCBI Taxonomy" id="153721"/>
    <lineage>
        <taxon>Bacteria</taxon>
        <taxon>Pseudomonadati</taxon>
        <taxon>Bacteroidota</taxon>
        <taxon>Cytophagia</taxon>
        <taxon>Cytophagales</taxon>
        <taxon>Cytophagaceae</taxon>
        <taxon>Sporocytophaga</taxon>
    </lineage>
</organism>
<dbReference type="InterPro" id="IPR050595">
    <property type="entry name" value="Bact_response_regulator"/>
</dbReference>
<evidence type="ECO:0000259" key="3">
    <source>
        <dbReference type="PROSITE" id="PS50110"/>
    </source>
</evidence>
<evidence type="ECO:0000256" key="1">
    <source>
        <dbReference type="ARBA" id="ARBA00022553"/>
    </source>
</evidence>
<comment type="caution">
    <text evidence="4">The sequence shown here is derived from an EMBL/GenBank/DDBJ whole genome shotgun (WGS) entry which is preliminary data.</text>
</comment>
<dbReference type="STRING" id="153721.MYP_1872"/>
<name>A0A098LDV9_9BACT</name>
<dbReference type="AlphaFoldDB" id="A0A098LDV9"/>
<dbReference type="Proteomes" id="UP000030185">
    <property type="component" value="Unassembled WGS sequence"/>
</dbReference>
<dbReference type="RefSeq" id="WP_051312866.1">
    <property type="nucleotide sequence ID" value="NZ_BBLT01000003.1"/>
</dbReference>
<sequence>MDSLIDSMVKFKNVLLVDDDYVSNFIADHLLTKLDLCENLTFCRNGDEALKYLKSAGDDFPEVIFLDINMPVMDGFEFIETFQRLNLDKKKTRIIIYTSSFSPKDLEVLKNIGFNDFIIKPLTEEKLMNVLKLFSTN</sequence>
<dbReference type="PANTHER" id="PTHR44591:SF24">
    <property type="entry name" value="PROTEIN-GLUTAMATE METHYLESTERASE_PROTEIN-GLUTAMINE GLUTAMINASE 1"/>
    <property type="match status" value="1"/>
</dbReference>
<protein>
    <submittedName>
        <fullName evidence="4">Response regulator rcp1</fullName>
    </submittedName>
</protein>
<dbReference type="PROSITE" id="PS50110">
    <property type="entry name" value="RESPONSE_REGULATORY"/>
    <property type="match status" value="1"/>
</dbReference>
<feature type="modified residue" description="4-aspartylphosphate" evidence="2">
    <location>
        <position position="67"/>
    </location>
</feature>
<dbReference type="Pfam" id="PF00072">
    <property type="entry name" value="Response_reg"/>
    <property type="match status" value="1"/>
</dbReference>
<keyword evidence="5" id="KW-1185">Reference proteome</keyword>
<dbReference type="OrthoDB" id="957707at2"/>
<evidence type="ECO:0000256" key="2">
    <source>
        <dbReference type="PROSITE-ProRule" id="PRU00169"/>
    </source>
</evidence>
<dbReference type="PANTHER" id="PTHR44591">
    <property type="entry name" value="STRESS RESPONSE REGULATOR PROTEIN 1"/>
    <property type="match status" value="1"/>
</dbReference>
<dbReference type="EMBL" id="BBLT01000003">
    <property type="protein sequence ID" value="GAL84644.1"/>
    <property type="molecule type" value="Genomic_DNA"/>
</dbReference>
<gene>
    <name evidence="4" type="ORF">MYP_1872</name>
</gene>
<dbReference type="CDD" id="cd17546">
    <property type="entry name" value="REC_hyHK_CKI1_RcsC-like"/>
    <property type="match status" value="1"/>
</dbReference>
<accession>A0A098LDV9</accession>
<dbReference type="SMART" id="SM00448">
    <property type="entry name" value="REC"/>
    <property type="match status" value="1"/>
</dbReference>